<evidence type="ECO:0000313" key="6">
    <source>
        <dbReference type="EMBL" id="KMZ67733.1"/>
    </source>
</evidence>
<comment type="caution">
    <text evidence="6">The sequence shown here is derived from an EMBL/GenBank/DDBJ whole genome shotgun (WGS) entry which is preliminary data.</text>
</comment>
<reference evidence="7" key="1">
    <citation type="journal article" date="2016" name="Nature">
        <title>The genome of the seagrass Zostera marina reveals angiosperm adaptation to the sea.</title>
        <authorList>
            <person name="Olsen J.L."/>
            <person name="Rouze P."/>
            <person name="Verhelst B."/>
            <person name="Lin Y.-C."/>
            <person name="Bayer T."/>
            <person name="Collen J."/>
            <person name="Dattolo E."/>
            <person name="De Paoli E."/>
            <person name="Dittami S."/>
            <person name="Maumus F."/>
            <person name="Michel G."/>
            <person name="Kersting A."/>
            <person name="Lauritano C."/>
            <person name="Lohaus R."/>
            <person name="Toepel M."/>
            <person name="Tonon T."/>
            <person name="Vanneste K."/>
            <person name="Amirebrahimi M."/>
            <person name="Brakel J."/>
            <person name="Bostroem C."/>
            <person name="Chovatia M."/>
            <person name="Grimwood J."/>
            <person name="Jenkins J.W."/>
            <person name="Jueterbock A."/>
            <person name="Mraz A."/>
            <person name="Stam W.T."/>
            <person name="Tice H."/>
            <person name="Bornberg-Bauer E."/>
            <person name="Green P.J."/>
            <person name="Pearson G.A."/>
            <person name="Procaccini G."/>
            <person name="Duarte C.M."/>
            <person name="Schmutz J."/>
            <person name="Reusch T.B.H."/>
            <person name="Van de Peer Y."/>
        </authorList>
    </citation>
    <scope>NUCLEOTIDE SEQUENCE [LARGE SCALE GENOMIC DNA]</scope>
    <source>
        <strain evidence="7">cv. Finnish</strain>
    </source>
</reference>
<keyword evidence="7" id="KW-1185">Reference proteome</keyword>
<dbReference type="InterPro" id="IPR003175">
    <property type="entry name" value="CDI_dom"/>
</dbReference>
<accession>A0A0K9PF84</accession>
<comment type="similarity">
    <text evidence="1 3">Belongs to the CDI family. ICK/KRP subfamily.</text>
</comment>
<dbReference type="GO" id="GO:0051726">
    <property type="term" value="P:regulation of cell cycle"/>
    <property type="evidence" value="ECO:0007669"/>
    <property type="project" value="InterPro"/>
</dbReference>
<evidence type="ECO:0000259" key="5">
    <source>
        <dbReference type="Pfam" id="PF02234"/>
    </source>
</evidence>
<dbReference type="PIRSF" id="PIRSF017811">
    <property type="entry name" value="CDK_inhib_pln"/>
    <property type="match status" value="1"/>
</dbReference>
<organism evidence="6 7">
    <name type="scientific">Zostera marina</name>
    <name type="common">Eelgrass</name>
    <dbReference type="NCBI Taxonomy" id="29655"/>
    <lineage>
        <taxon>Eukaryota</taxon>
        <taxon>Viridiplantae</taxon>
        <taxon>Streptophyta</taxon>
        <taxon>Embryophyta</taxon>
        <taxon>Tracheophyta</taxon>
        <taxon>Spermatophyta</taxon>
        <taxon>Magnoliopsida</taxon>
        <taxon>Liliopsida</taxon>
        <taxon>Zosteraceae</taxon>
        <taxon>Zostera</taxon>
    </lineage>
</organism>
<dbReference type="PANTHER" id="PTHR46776">
    <property type="entry name" value="CYCLIN-DEPENDENT KINASE INHIBITOR 4-RELATED"/>
    <property type="match status" value="1"/>
</dbReference>
<dbReference type="EMBL" id="LFYR01000889">
    <property type="protein sequence ID" value="KMZ67733.1"/>
    <property type="molecule type" value="Genomic_DNA"/>
</dbReference>
<dbReference type="InterPro" id="IPR044275">
    <property type="entry name" value="KRP"/>
</dbReference>
<evidence type="ECO:0000256" key="3">
    <source>
        <dbReference type="PIRNR" id="PIRNR017811"/>
    </source>
</evidence>
<evidence type="ECO:0000256" key="2">
    <source>
        <dbReference type="ARBA" id="ARBA00023013"/>
    </source>
</evidence>
<protein>
    <recommendedName>
        <fullName evidence="3">Cyclin-dependent kinase inhibitor</fullName>
    </recommendedName>
</protein>
<dbReference type="GO" id="GO:0045740">
    <property type="term" value="P:positive regulation of DNA replication"/>
    <property type="evidence" value="ECO:0000318"/>
    <property type="project" value="GO_Central"/>
</dbReference>
<gene>
    <name evidence="6" type="ORF">ZOSMA_25G01230</name>
</gene>
<feature type="domain" description="Cyclin-dependent kinase inhibitor" evidence="5">
    <location>
        <begin position="166"/>
        <end position="210"/>
    </location>
</feature>
<evidence type="ECO:0000256" key="1">
    <source>
        <dbReference type="ARBA" id="ARBA00010274"/>
    </source>
</evidence>
<dbReference type="InterPro" id="IPR044898">
    <property type="entry name" value="CDI_dom_sf"/>
</dbReference>
<dbReference type="Pfam" id="PF02234">
    <property type="entry name" value="CDI"/>
    <property type="match status" value="1"/>
</dbReference>
<dbReference type="Gene3D" id="4.10.365.10">
    <property type="entry name" value="p27"/>
    <property type="match status" value="1"/>
</dbReference>
<dbReference type="GO" id="GO:0004861">
    <property type="term" value="F:cyclin-dependent protein serine/threonine kinase inhibitor activity"/>
    <property type="evidence" value="ECO:0000318"/>
    <property type="project" value="GO_Central"/>
</dbReference>
<name>A0A0K9PF84_ZOSMR</name>
<dbReference type="STRING" id="29655.A0A0K9PF84"/>
<dbReference type="GO" id="GO:0005634">
    <property type="term" value="C:nucleus"/>
    <property type="evidence" value="ECO:0000318"/>
    <property type="project" value="GO_Central"/>
</dbReference>
<dbReference type="OrthoDB" id="9940972at2759"/>
<dbReference type="Proteomes" id="UP000036987">
    <property type="component" value="Unassembled WGS sequence"/>
</dbReference>
<evidence type="ECO:0000313" key="7">
    <source>
        <dbReference type="Proteomes" id="UP000036987"/>
    </source>
</evidence>
<feature type="region of interest" description="Disordered" evidence="4">
    <location>
        <begin position="102"/>
        <end position="124"/>
    </location>
</feature>
<keyword evidence="2 3" id="KW-0649">Protein kinase inhibitor</keyword>
<evidence type="ECO:0000256" key="4">
    <source>
        <dbReference type="SAM" id="MobiDB-lite"/>
    </source>
</evidence>
<dbReference type="AlphaFoldDB" id="A0A0K9PF84"/>
<sequence>MGEEVGRNNERMMPEIEMEIISSSTCFSINEGRHHLVNRSKSDSVVEENGNGVDNNRSGEFLKMNMKRERGSFLNSVEQIKKDDDGDCEGFELGSASRVVEEEEEKNQINNRRKRKRETPPSRMCRVGDKKEVECFAGGFSSSRHTTTTIKTTWRRRIVNISTTRMPSEADIEGFFAKAEMEQSKKFIDKYNFDVVNDVPMEGRFQWVKLF</sequence>
<proteinExistence type="inferred from homology"/>